<dbReference type="PROSITE" id="PS51257">
    <property type="entry name" value="PROKAR_LIPOPROTEIN"/>
    <property type="match status" value="1"/>
</dbReference>
<name>A0ABV4CYT3_9BACT</name>
<dbReference type="Pfam" id="PF03938">
    <property type="entry name" value="OmpH"/>
    <property type="match status" value="1"/>
</dbReference>
<sequence>MKKLALCAKSLMLMLAVVAMSCSNNAPADKQNATPASSEKTGSLNIRYIDADSIAAHYNLAKDFSEAQLRSISKIDNAQRTRGAELQKLANSIQQKVNSNGYLSQASYEEDMKNLNKKQADAENYLASLQREAQQEMLQQQMQLSDSIAAFIKEYNAKMHYDMILYKAAGVYFNPELDITDEVIKGLNARYNKVSEK</sequence>
<dbReference type="InterPro" id="IPR005632">
    <property type="entry name" value="Chaperone_Skp"/>
</dbReference>
<comment type="caution">
    <text evidence="5">The sequence shown here is derived from an EMBL/GenBank/DDBJ whole genome shotgun (WGS) entry which is preliminary data.</text>
</comment>
<evidence type="ECO:0000256" key="1">
    <source>
        <dbReference type="ARBA" id="ARBA00009091"/>
    </source>
</evidence>
<dbReference type="Gene3D" id="3.30.910.20">
    <property type="entry name" value="Skp domain"/>
    <property type="match status" value="1"/>
</dbReference>
<reference evidence="5 6" key="1">
    <citation type="submission" date="2024-03" db="EMBL/GenBank/DDBJ databases">
        <title>Mouse gut bacterial collection (mGBC) of GemPharmatech.</title>
        <authorList>
            <person name="He Y."/>
            <person name="Dong L."/>
            <person name="Wu D."/>
            <person name="Gao X."/>
            <person name="Lin Z."/>
        </authorList>
    </citation>
    <scope>NUCLEOTIDE SEQUENCE [LARGE SCALE GENOMIC DNA]</scope>
    <source>
        <strain evidence="5 6">54-13</strain>
    </source>
</reference>
<dbReference type="RefSeq" id="WP_121698606.1">
    <property type="nucleotide sequence ID" value="NZ_JBCLPP010000034.1"/>
</dbReference>
<evidence type="ECO:0000256" key="3">
    <source>
        <dbReference type="SAM" id="Coils"/>
    </source>
</evidence>
<evidence type="ECO:0000256" key="2">
    <source>
        <dbReference type="ARBA" id="ARBA00022729"/>
    </source>
</evidence>
<feature type="signal peptide" evidence="4">
    <location>
        <begin position="1"/>
        <end position="28"/>
    </location>
</feature>
<accession>A0ABV4CYT3</accession>
<feature type="coiled-coil region" evidence="3">
    <location>
        <begin position="105"/>
        <end position="135"/>
    </location>
</feature>
<evidence type="ECO:0000313" key="5">
    <source>
        <dbReference type="EMBL" id="MEY8246147.1"/>
    </source>
</evidence>
<comment type="similarity">
    <text evidence="1">Belongs to the Skp family.</text>
</comment>
<keyword evidence="2 4" id="KW-0732">Signal</keyword>
<protein>
    <submittedName>
        <fullName evidence="5">OmpH family outer membrane protein</fullName>
    </submittedName>
</protein>
<organism evidence="5 6">
    <name type="scientific">Heminiphilus faecis</name>
    <dbReference type="NCBI Taxonomy" id="2601703"/>
    <lineage>
        <taxon>Bacteria</taxon>
        <taxon>Pseudomonadati</taxon>
        <taxon>Bacteroidota</taxon>
        <taxon>Bacteroidia</taxon>
        <taxon>Bacteroidales</taxon>
        <taxon>Muribaculaceae</taxon>
        <taxon>Heminiphilus</taxon>
    </lineage>
</organism>
<dbReference type="PANTHER" id="PTHR35089">
    <property type="entry name" value="CHAPERONE PROTEIN SKP"/>
    <property type="match status" value="1"/>
</dbReference>
<evidence type="ECO:0000313" key="6">
    <source>
        <dbReference type="Proteomes" id="UP001565200"/>
    </source>
</evidence>
<dbReference type="SUPFAM" id="SSF111384">
    <property type="entry name" value="OmpH-like"/>
    <property type="match status" value="1"/>
</dbReference>
<proteinExistence type="inferred from homology"/>
<dbReference type="InterPro" id="IPR024930">
    <property type="entry name" value="Skp_dom_sf"/>
</dbReference>
<evidence type="ECO:0000256" key="4">
    <source>
        <dbReference type="SAM" id="SignalP"/>
    </source>
</evidence>
<feature type="chain" id="PRO_5045454430" evidence="4">
    <location>
        <begin position="29"/>
        <end position="197"/>
    </location>
</feature>
<dbReference type="SMART" id="SM00935">
    <property type="entry name" value="OmpH"/>
    <property type="match status" value="1"/>
</dbReference>
<dbReference type="EMBL" id="JBCLPP010000034">
    <property type="protein sequence ID" value="MEY8246147.1"/>
    <property type="molecule type" value="Genomic_DNA"/>
</dbReference>
<keyword evidence="3" id="KW-0175">Coiled coil</keyword>
<gene>
    <name evidence="5" type="ORF">AAK873_11040</name>
</gene>
<dbReference type="Proteomes" id="UP001565200">
    <property type="component" value="Unassembled WGS sequence"/>
</dbReference>
<dbReference type="PANTHER" id="PTHR35089:SF1">
    <property type="entry name" value="CHAPERONE PROTEIN SKP"/>
    <property type="match status" value="1"/>
</dbReference>
<keyword evidence="6" id="KW-1185">Reference proteome</keyword>